<feature type="domain" description="OBG-type G" evidence="4">
    <location>
        <begin position="365"/>
        <end position="537"/>
    </location>
</feature>
<evidence type="ECO:0000313" key="7">
    <source>
        <dbReference type="Proteomes" id="UP000243052"/>
    </source>
</evidence>
<name>A0A0X8HTI6_9SACH</name>
<dbReference type="InterPro" id="IPR006073">
    <property type="entry name" value="GTP-bd"/>
</dbReference>
<dbReference type="InterPro" id="IPR027417">
    <property type="entry name" value="P-loop_NTPase"/>
</dbReference>
<keyword evidence="7" id="KW-1185">Reference proteome</keyword>
<dbReference type="InterPro" id="IPR006169">
    <property type="entry name" value="GTP1_OBG_dom"/>
</dbReference>
<dbReference type="PROSITE" id="PS51710">
    <property type="entry name" value="G_OBG"/>
    <property type="match status" value="1"/>
</dbReference>
<evidence type="ECO:0000256" key="1">
    <source>
        <dbReference type="ARBA" id="ARBA00007699"/>
    </source>
</evidence>
<evidence type="ECO:0000313" key="6">
    <source>
        <dbReference type="EMBL" id="AMD21186.1"/>
    </source>
</evidence>
<evidence type="ECO:0000256" key="2">
    <source>
        <dbReference type="ARBA" id="ARBA00022741"/>
    </source>
</evidence>
<dbReference type="Proteomes" id="UP000243052">
    <property type="component" value="Chromosome v"/>
</dbReference>
<dbReference type="GO" id="GO:0003924">
    <property type="term" value="F:GTPase activity"/>
    <property type="evidence" value="ECO:0007669"/>
    <property type="project" value="InterPro"/>
</dbReference>
<accession>A0A0X8HTI6</accession>
<dbReference type="RefSeq" id="XP_017988182.1">
    <property type="nucleotide sequence ID" value="XM_018132537.1"/>
</dbReference>
<evidence type="ECO:0000259" key="4">
    <source>
        <dbReference type="PROSITE" id="PS51710"/>
    </source>
</evidence>
<dbReference type="GO" id="GO:0005739">
    <property type="term" value="C:mitochondrion"/>
    <property type="evidence" value="ECO:0007669"/>
    <property type="project" value="TreeGrafter"/>
</dbReference>
<dbReference type="AlphaFoldDB" id="A0A0X8HTI6"/>
<gene>
    <name evidence="6" type="ORF">AW171_hschr53120</name>
</gene>
<dbReference type="STRING" id="45286.A0A0X8HTI6"/>
<dbReference type="Gene3D" id="3.40.50.300">
    <property type="entry name" value="P-loop containing nucleotide triphosphate hydrolases"/>
    <property type="match status" value="1"/>
</dbReference>
<dbReference type="PRINTS" id="PR00326">
    <property type="entry name" value="GTP1OBG"/>
</dbReference>
<dbReference type="GO" id="GO:0005525">
    <property type="term" value="F:GTP binding"/>
    <property type="evidence" value="ECO:0007669"/>
    <property type="project" value="UniProtKB-KW"/>
</dbReference>
<dbReference type="InterPro" id="IPR031167">
    <property type="entry name" value="G_OBG"/>
</dbReference>
<dbReference type="CDD" id="cd01898">
    <property type="entry name" value="Obg"/>
    <property type="match status" value="1"/>
</dbReference>
<protein>
    <submittedName>
        <fullName evidence="6">HEL094Cp</fullName>
    </submittedName>
</protein>
<organism evidence="6 7">
    <name type="scientific">Eremothecium sinecaudum</name>
    <dbReference type="NCBI Taxonomy" id="45286"/>
    <lineage>
        <taxon>Eukaryota</taxon>
        <taxon>Fungi</taxon>
        <taxon>Dikarya</taxon>
        <taxon>Ascomycota</taxon>
        <taxon>Saccharomycotina</taxon>
        <taxon>Saccharomycetes</taxon>
        <taxon>Saccharomycetales</taxon>
        <taxon>Saccharomycetaceae</taxon>
        <taxon>Eremothecium</taxon>
    </lineage>
</organism>
<dbReference type="EMBL" id="CP014245">
    <property type="protein sequence ID" value="AMD21186.1"/>
    <property type="molecule type" value="Genomic_DNA"/>
</dbReference>
<dbReference type="PANTHER" id="PTHR11702:SF31">
    <property type="entry name" value="MITOCHONDRIAL RIBOSOME-ASSOCIATED GTPASE 2"/>
    <property type="match status" value="1"/>
</dbReference>
<dbReference type="GeneID" id="28724463"/>
<comment type="similarity">
    <text evidence="1">Belongs to the TRAFAC class OBG-HflX-like GTPase superfamily. OBG GTPase family.</text>
</comment>
<dbReference type="Pfam" id="PF01926">
    <property type="entry name" value="MMR_HSR1"/>
    <property type="match status" value="1"/>
</dbReference>
<dbReference type="SUPFAM" id="SSF82051">
    <property type="entry name" value="Obg GTP-binding protein N-terminal domain"/>
    <property type="match status" value="1"/>
</dbReference>
<dbReference type="InterPro" id="IPR045086">
    <property type="entry name" value="OBG_GTPase"/>
</dbReference>
<dbReference type="PANTHER" id="PTHR11702">
    <property type="entry name" value="DEVELOPMENTALLY REGULATED GTP-BINDING PROTEIN-RELATED"/>
    <property type="match status" value="1"/>
</dbReference>
<feature type="domain" description="Obg" evidence="5">
    <location>
        <begin position="108"/>
        <end position="364"/>
    </location>
</feature>
<reference evidence="6 7" key="1">
    <citation type="submission" date="2016-01" db="EMBL/GenBank/DDBJ databases">
        <title>Genome sequence of the yeast Holleya sinecauda.</title>
        <authorList>
            <person name="Dietrich F.S."/>
        </authorList>
    </citation>
    <scope>NUCLEOTIDE SEQUENCE [LARGE SCALE GENOMIC DNA]</scope>
    <source>
        <strain evidence="6 7">ATCC 58844</strain>
    </source>
</reference>
<dbReference type="FunFam" id="2.70.210.12:FF:000001">
    <property type="entry name" value="GTPase Obg"/>
    <property type="match status" value="1"/>
</dbReference>
<dbReference type="SUPFAM" id="SSF52540">
    <property type="entry name" value="P-loop containing nucleoside triphosphate hydrolases"/>
    <property type="match status" value="1"/>
</dbReference>
<dbReference type="NCBIfam" id="TIGR00231">
    <property type="entry name" value="small_GTP"/>
    <property type="match status" value="1"/>
</dbReference>
<dbReference type="GO" id="GO:0042254">
    <property type="term" value="P:ribosome biogenesis"/>
    <property type="evidence" value="ECO:0007669"/>
    <property type="project" value="UniProtKB-UniRule"/>
</dbReference>
<dbReference type="PROSITE" id="PS51883">
    <property type="entry name" value="OBG"/>
    <property type="match status" value="1"/>
</dbReference>
<dbReference type="InterPro" id="IPR005225">
    <property type="entry name" value="Small_GTP-bd"/>
</dbReference>
<dbReference type="InterPro" id="IPR036726">
    <property type="entry name" value="GTP1_OBG_dom_sf"/>
</dbReference>
<proteinExistence type="inferred from homology"/>
<evidence type="ECO:0000256" key="3">
    <source>
        <dbReference type="ARBA" id="ARBA00023134"/>
    </source>
</evidence>
<keyword evidence="2" id="KW-0547">Nucleotide-binding</keyword>
<dbReference type="Pfam" id="PF01018">
    <property type="entry name" value="GTP1_OBG"/>
    <property type="match status" value="2"/>
</dbReference>
<sequence length="541" mass="59221">MLTRALGIQRRALVRTIANIPDNSPRASENERWLSDLGTLAGGSIETEPIANSIEELDTYKLQGPDGGLYEVVSTPPDSKYIVVKSLLSNFTSVAYLQANKNRRVQQSNFVDLRIVKCKSGSGGNGVVSFFRDAGRSIGPPDGGDGGDGGSIYVQAVPGINTLTKMKTTYIAEDGANGGADQFDGAKGKDLLISVPIGTVIKWSLHPKVVRKFLQDTMAREPGSSIRSILNKNAVKIPCVGAAKMAITPKAIQLFRNSYKVGQGWIFKEKDEKYHLEKDWFQALNKKVSNYDREIMRNELADDTFPLFGLDLDKATTTPIRLLSGGKGGLGNMHFLTNLIRNPRFAKLGRAGIEQYFLFELKSLADLGLVGFPNAGKSTILNKISNATPKVGHWEFTTLNPTIGTINMGIDKPSFTVADIPGIIDDASNDKGMGLEFIRHIERSKGLVFVLSLEDLNPIDKLKTLVKELGGLDKVSEKNVLVVCNKADIDYEKPESFQKYLIVQQFCKSQNWDIIPISALKGENIDLLINKMAKCAGKLPV</sequence>
<keyword evidence="3" id="KW-0342">GTP-binding</keyword>
<dbReference type="Gene3D" id="2.70.210.12">
    <property type="entry name" value="GTP1/OBG domain"/>
    <property type="match status" value="1"/>
</dbReference>
<dbReference type="OrthoDB" id="347018at2759"/>
<evidence type="ECO:0000259" key="5">
    <source>
        <dbReference type="PROSITE" id="PS51883"/>
    </source>
</evidence>